<dbReference type="GO" id="GO:0016020">
    <property type="term" value="C:membrane"/>
    <property type="evidence" value="ECO:0007669"/>
    <property type="project" value="InterPro"/>
</dbReference>
<dbReference type="PIRSF" id="PIRSF036417">
    <property type="entry name" value="3-ktacl-CoA_syn"/>
    <property type="match status" value="1"/>
</dbReference>
<evidence type="ECO:0000256" key="5">
    <source>
        <dbReference type="ARBA" id="ARBA00047375"/>
    </source>
</evidence>
<dbReference type="PaxDb" id="3827-XP_004489712.1"/>
<dbReference type="Proteomes" id="UP000087171">
    <property type="component" value="Chromosome Ca2"/>
</dbReference>
<dbReference type="EC" id="2.3.1.-" evidence="6"/>
<evidence type="ECO:0000256" key="3">
    <source>
        <dbReference type="ARBA" id="ARBA00022679"/>
    </source>
</evidence>
<dbReference type="UniPathway" id="UPA00094"/>
<keyword evidence="7" id="KW-1133">Transmembrane helix</keyword>
<evidence type="ECO:0000256" key="4">
    <source>
        <dbReference type="ARBA" id="ARBA00023315"/>
    </source>
</evidence>
<dbReference type="GO" id="GO:0009922">
    <property type="term" value="F:fatty acid elongase activity"/>
    <property type="evidence" value="ECO:0007669"/>
    <property type="project" value="UniProtKB-EC"/>
</dbReference>
<dbReference type="RefSeq" id="XP_004489712.1">
    <property type="nucleotide sequence ID" value="XM_004489655.3"/>
</dbReference>
<keyword evidence="7" id="KW-0812">Transmembrane</keyword>
<sequence length="479" mass="54248">MLKHFYLISNIMKIFFMSLLLVAIAYVSSCVYVTNQFQCNLKPSILIKSFCLSTSLVYYYFMKRPNKIYLVDFSCFKPSISCICTKEMLMDRAKLVGFLKEENFKLIDKILDRSGVGPKTYVPEGLLAIPPKLTLEEARYESNSVLFGAVDELLEKTCVEAKDIGILVVNCCLFNPTPSLSDSIVNHYKLRGNILIYNLSGMGCSAGVLAVDFAKQLLQAHPNSYALVLSTENEISSIYKGNNPSMLLVNCLFRMGGSAALLSSHPSDRYRSKYQLKLSLRTHVGANDDSYKCVFQEEDDHDIIGVSLSKDLMNVARDALHVHMTSLGPIILPISEKLKYVKNLFERKILKTKIEVYVPNFKLAFDQFCVHTGGRAVLDRMQKSLELDDFHMEPSRMTLYRFGNTSSSSIWYELSYCEAKGRIKKGDKIWQMAFGSGFKVNTAVWVALMNVEPKSLKNPWRDEIDDFPVQTNPLIPSKK</sequence>
<evidence type="ECO:0000256" key="1">
    <source>
        <dbReference type="ARBA" id="ARBA00005194"/>
    </source>
</evidence>
<dbReference type="KEGG" id="cam:101512360"/>
<dbReference type="eggNOG" id="ENOG502QPKZ">
    <property type="taxonomic scope" value="Eukaryota"/>
</dbReference>
<dbReference type="InterPro" id="IPR013747">
    <property type="entry name" value="ACP_syn_III_C"/>
</dbReference>
<dbReference type="Gene3D" id="3.40.47.10">
    <property type="match status" value="1"/>
</dbReference>
<evidence type="ECO:0000313" key="11">
    <source>
        <dbReference type="RefSeq" id="XP_004489712.1"/>
    </source>
</evidence>
<dbReference type="STRING" id="3827.A0A1S2XJT1"/>
<keyword evidence="4 6" id="KW-0012">Acyltransferase</keyword>
<reference evidence="10" key="1">
    <citation type="journal article" date="2013" name="Nat. Biotechnol.">
        <title>Draft genome sequence of chickpea (Cicer arietinum) provides a resource for trait improvement.</title>
        <authorList>
            <person name="Varshney R.K."/>
            <person name="Song C."/>
            <person name="Saxena R.K."/>
            <person name="Azam S."/>
            <person name="Yu S."/>
            <person name="Sharpe A.G."/>
            <person name="Cannon S."/>
            <person name="Baek J."/>
            <person name="Rosen B.D."/>
            <person name="Tar'an B."/>
            <person name="Millan T."/>
            <person name="Zhang X."/>
            <person name="Ramsay L.D."/>
            <person name="Iwata A."/>
            <person name="Wang Y."/>
            <person name="Nelson W."/>
            <person name="Farmer A.D."/>
            <person name="Gaur P.M."/>
            <person name="Soderlund C."/>
            <person name="Penmetsa R.V."/>
            <person name="Xu C."/>
            <person name="Bharti A.K."/>
            <person name="He W."/>
            <person name="Winter P."/>
            <person name="Zhao S."/>
            <person name="Hane J.K."/>
            <person name="Carrasquilla-Garcia N."/>
            <person name="Condie J.A."/>
            <person name="Upadhyaya H.D."/>
            <person name="Luo M.C."/>
            <person name="Thudi M."/>
            <person name="Gowda C.L."/>
            <person name="Singh N.P."/>
            <person name="Lichtenzveig J."/>
            <person name="Gali K.K."/>
            <person name="Rubio J."/>
            <person name="Nadarajan N."/>
            <person name="Dolezel J."/>
            <person name="Bansal K.C."/>
            <person name="Xu X."/>
            <person name="Edwards D."/>
            <person name="Zhang G."/>
            <person name="Kahl G."/>
            <person name="Gil J."/>
            <person name="Singh K.B."/>
            <person name="Datta S.K."/>
            <person name="Jackson S.A."/>
            <person name="Wang J."/>
            <person name="Cook D.R."/>
        </authorList>
    </citation>
    <scope>NUCLEOTIDE SEQUENCE [LARGE SCALE GENOMIC DNA]</scope>
    <source>
        <strain evidence="10">cv. CDC Frontier</strain>
    </source>
</reference>
<comment type="similarity">
    <text evidence="2 6">Belongs to the thiolase-like superfamily. Chalcone/stilbene synthases family.</text>
</comment>
<keyword evidence="7" id="KW-0472">Membrane</keyword>
<evidence type="ECO:0000259" key="9">
    <source>
        <dbReference type="Pfam" id="PF08541"/>
    </source>
</evidence>
<evidence type="ECO:0000256" key="6">
    <source>
        <dbReference type="PIRNR" id="PIRNR036417"/>
    </source>
</evidence>
<evidence type="ECO:0000256" key="2">
    <source>
        <dbReference type="ARBA" id="ARBA00005531"/>
    </source>
</evidence>
<dbReference type="SUPFAM" id="SSF53901">
    <property type="entry name" value="Thiolase-like"/>
    <property type="match status" value="2"/>
</dbReference>
<accession>A0A1S2XJT1</accession>
<dbReference type="Pfam" id="PF08541">
    <property type="entry name" value="ACP_syn_III_C"/>
    <property type="match status" value="1"/>
</dbReference>
<dbReference type="InterPro" id="IPR016039">
    <property type="entry name" value="Thiolase-like"/>
</dbReference>
<name>A0A1S2XJT1_CICAR</name>
<keyword evidence="3 6" id="KW-0808">Transferase</keyword>
<evidence type="ECO:0000313" key="10">
    <source>
        <dbReference type="Proteomes" id="UP000087171"/>
    </source>
</evidence>
<dbReference type="OrthoDB" id="329835at2759"/>
<reference evidence="11" key="2">
    <citation type="submission" date="2025-08" db="UniProtKB">
        <authorList>
            <consortium name="RefSeq"/>
        </authorList>
    </citation>
    <scope>IDENTIFICATION</scope>
    <source>
        <tissue evidence="11">Etiolated seedlings</tissue>
    </source>
</reference>
<dbReference type="CDD" id="cd00831">
    <property type="entry name" value="CHS_like"/>
    <property type="match status" value="1"/>
</dbReference>
<dbReference type="Pfam" id="PF08392">
    <property type="entry name" value="FAE1_CUT1_RppA"/>
    <property type="match status" value="1"/>
</dbReference>
<organism evidence="10 11">
    <name type="scientific">Cicer arietinum</name>
    <name type="common">Chickpea</name>
    <name type="synonym">Garbanzo</name>
    <dbReference type="NCBI Taxonomy" id="3827"/>
    <lineage>
        <taxon>Eukaryota</taxon>
        <taxon>Viridiplantae</taxon>
        <taxon>Streptophyta</taxon>
        <taxon>Embryophyta</taxon>
        <taxon>Tracheophyta</taxon>
        <taxon>Spermatophyta</taxon>
        <taxon>Magnoliopsida</taxon>
        <taxon>eudicotyledons</taxon>
        <taxon>Gunneridae</taxon>
        <taxon>Pentapetalae</taxon>
        <taxon>rosids</taxon>
        <taxon>fabids</taxon>
        <taxon>Fabales</taxon>
        <taxon>Fabaceae</taxon>
        <taxon>Papilionoideae</taxon>
        <taxon>50 kb inversion clade</taxon>
        <taxon>NPAAA clade</taxon>
        <taxon>Hologalegina</taxon>
        <taxon>IRL clade</taxon>
        <taxon>Cicereae</taxon>
        <taxon>Cicer</taxon>
    </lineage>
</organism>
<dbReference type="InterPro" id="IPR012392">
    <property type="entry name" value="3-ktacl-CoA_syn"/>
</dbReference>
<dbReference type="GeneID" id="101512360"/>
<dbReference type="InterPro" id="IPR013601">
    <property type="entry name" value="FAE1_typ3_polyketide_synth"/>
</dbReference>
<feature type="transmembrane region" description="Helical" evidence="7">
    <location>
        <begin position="45"/>
        <end position="61"/>
    </location>
</feature>
<gene>
    <name evidence="11" type="primary">LOC101512360</name>
</gene>
<feature type="domain" description="FAE" evidence="8">
    <location>
        <begin position="60"/>
        <end position="348"/>
    </location>
</feature>
<comment type="catalytic activity">
    <reaction evidence="5">
        <text>a very-long-chain acyl-CoA + malonyl-CoA + H(+) = a very-long-chain 3-oxoacyl-CoA + CO2 + CoA</text>
        <dbReference type="Rhea" id="RHEA:32727"/>
        <dbReference type="ChEBI" id="CHEBI:15378"/>
        <dbReference type="ChEBI" id="CHEBI:16526"/>
        <dbReference type="ChEBI" id="CHEBI:57287"/>
        <dbReference type="ChEBI" id="CHEBI:57384"/>
        <dbReference type="ChEBI" id="CHEBI:90725"/>
        <dbReference type="ChEBI" id="CHEBI:90736"/>
        <dbReference type="EC" id="2.3.1.199"/>
    </reaction>
</comment>
<dbReference type="AlphaFoldDB" id="A0A1S2XJT1"/>
<dbReference type="GO" id="GO:0006633">
    <property type="term" value="P:fatty acid biosynthetic process"/>
    <property type="evidence" value="ECO:0007669"/>
    <property type="project" value="UniProtKB-UniPathway"/>
</dbReference>
<proteinExistence type="inferred from homology"/>
<evidence type="ECO:0000259" key="8">
    <source>
        <dbReference type="Pfam" id="PF08392"/>
    </source>
</evidence>
<dbReference type="PANTHER" id="PTHR31561">
    <property type="entry name" value="3-KETOACYL-COA SYNTHASE"/>
    <property type="match status" value="1"/>
</dbReference>
<comment type="pathway">
    <text evidence="1 6">Lipid metabolism; fatty acid biosynthesis.</text>
</comment>
<evidence type="ECO:0000256" key="7">
    <source>
        <dbReference type="SAM" id="Phobius"/>
    </source>
</evidence>
<feature type="domain" description="Beta-ketoacyl-[acyl-carrier-protein] synthase III C-terminal" evidence="9">
    <location>
        <begin position="366"/>
        <end position="445"/>
    </location>
</feature>
<protein>
    <recommendedName>
        <fullName evidence="6">3-ketoacyl-CoA synthase</fullName>
        <ecNumber evidence="6">2.3.1.-</ecNumber>
    </recommendedName>
</protein>
<keyword evidence="10" id="KW-1185">Reference proteome</keyword>